<dbReference type="AlphaFoldDB" id="A0A0C3HRU2"/>
<dbReference type="InterPro" id="IPR007361">
    <property type="entry name" value="DUF427"/>
</dbReference>
<dbReference type="Gene3D" id="2.170.150.40">
    <property type="entry name" value="Domain of unknown function (DUF427)"/>
    <property type="match status" value="2"/>
</dbReference>
<dbReference type="STRING" id="913774.A0A0C3HRU2"/>
<dbReference type="Proteomes" id="UP000054321">
    <property type="component" value="Unassembled WGS sequence"/>
</dbReference>
<dbReference type="EMBL" id="KN832871">
    <property type="protein sequence ID" value="KIN05735.1"/>
    <property type="molecule type" value="Genomic_DNA"/>
</dbReference>
<reference evidence="3" key="2">
    <citation type="submission" date="2015-01" db="EMBL/GenBank/DDBJ databases">
        <title>Evolutionary Origins and Diversification of the Mycorrhizal Mutualists.</title>
        <authorList>
            <consortium name="DOE Joint Genome Institute"/>
            <consortium name="Mycorrhizal Genomics Consortium"/>
            <person name="Kohler A."/>
            <person name="Kuo A."/>
            <person name="Nagy L.G."/>
            <person name="Floudas D."/>
            <person name="Copeland A."/>
            <person name="Barry K.W."/>
            <person name="Cichocki N."/>
            <person name="Veneault-Fourrey C."/>
            <person name="LaButti K."/>
            <person name="Lindquist E.A."/>
            <person name="Lipzen A."/>
            <person name="Lundell T."/>
            <person name="Morin E."/>
            <person name="Murat C."/>
            <person name="Riley R."/>
            <person name="Ohm R."/>
            <person name="Sun H."/>
            <person name="Tunlid A."/>
            <person name="Henrissat B."/>
            <person name="Grigoriev I.V."/>
            <person name="Hibbett D.S."/>
            <person name="Martin F."/>
        </authorList>
    </citation>
    <scope>NUCLEOTIDE SEQUENCE [LARGE SCALE GENOMIC DNA]</scope>
    <source>
        <strain evidence="3">Zn</strain>
    </source>
</reference>
<dbReference type="PANTHER" id="PTHR34310">
    <property type="entry name" value="DUF427 DOMAIN PROTEIN (AFU_ORTHOLOGUE AFUA_3G02220)"/>
    <property type="match status" value="1"/>
</dbReference>
<dbReference type="InterPro" id="IPR038694">
    <property type="entry name" value="DUF427_sf"/>
</dbReference>
<organism evidence="2 3">
    <name type="scientific">Oidiodendron maius (strain Zn)</name>
    <dbReference type="NCBI Taxonomy" id="913774"/>
    <lineage>
        <taxon>Eukaryota</taxon>
        <taxon>Fungi</taxon>
        <taxon>Dikarya</taxon>
        <taxon>Ascomycota</taxon>
        <taxon>Pezizomycotina</taxon>
        <taxon>Leotiomycetes</taxon>
        <taxon>Leotiomycetes incertae sedis</taxon>
        <taxon>Myxotrichaceae</taxon>
        <taxon>Oidiodendron</taxon>
    </lineage>
</organism>
<dbReference type="InParanoid" id="A0A0C3HRU2"/>
<accession>A0A0C3HRU2</accession>
<dbReference type="Pfam" id="PF04248">
    <property type="entry name" value="NTP_transf_9"/>
    <property type="match status" value="1"/>
</dbReference>
<dbReference type="OrthoDB" id="18996at2759"/>
<protein>
    <recommendedName>
        <fullName evidence="1">DUF427 domain-containing protein</fullName>
    </recommendedName>
</protein>
<sequence length="246" mass="27898">MSDLESLALKLISSGPHKVEATPRRVRALFGGVWLFDTISARHVWEHQYYPQFWVPISSFAPSVLTKSKAIDSNGSAFLGVVKGNTKTTDRVLIFEKGPLEGLVRVEFKAIDEWLEEDQPIYGHPKNPYTRIDILPSSRKIEVKIGGVTVAESSSPKVLLETGLRPRYYLPKISVKWEYLSPSNTTSICPYKGQASYYNVTIDGKEYADYVWWYRYPTAESSDIQGLVAFYNEKVDTYVDGVLEKK</sequence>
<dbReference type="PANTHER" id="PTHR34310:SF9">
    <property type="entry name" value="BLR5716 PROTEIN"/>
    <property type="match status" value="1"/>
</dbReference>
<evidence type="ECO:0000313" key="2">
    <source>
        <dbReference type="EMBL" id="KIN05735.1"/>
    </source>
</evidence>
<keyword evidence="3" id="KW-1185">Reference proteome</keyword>
<gene>
    <name evidence="2" type="ORF">OIDMADRAFT_49252</name>
</gene>
<feature type="domain" description="DUF427" evidence="1">
    <location>
        <begin position="141"/>
        <end position="233"/>
    </location>
</feature>
<reference evidence="2 3" key="1">
    <citation type="submission" date="2014-04" db="EMBL/GenBank/DDBJ databases">
        <authorList>
            <consortium name="DOE Joint Genome Institute"/>
            <person name="Kuo A."/>
            <person name="Martino E."/>
            <person name="Perotto S."/>
            <person name="Kohler A."/>
            <person name="Nagy L.G."/>
            <person name="Floudas D."/>
            <person name="Copeland A."/>
            <person name="Barry K.W."/>
            <person name="Cichocki N."/>
            <person name="Veneault-Fourrey C."/>
            <person name="LaButti K."/>
            <person name="Lindquist E.A."/>
            <person name="Lipzen A."/>
            <person name="Lundell T."/>
            <person name="Morin E."/>
            <person name="Murat C."/>
            <person name="Sun H."/>
            <person name="Tunlid A."/>
            <person name="Henrissat B."/>
            <person name="Grigoriev I.V."/>
            <person name="Hibbett D.S."/>
            <person name="Martin F."/>
            <person name="Nordberg H.P."/>
            <person name="Cantor M.N."/>
            <person name="Hua S.X."/>
        </authorList>
    </citation>
    <scope>NUCLEOTIDE SEQUENCE [LARGE SCALE GENOMIC DNA]</scope>
    <source>
        <strain evidence="2 3">Zn</strain>
    </source>
</reference>
<proteinExistence type="predicted"/>
<name>A0A0C3HRU2_OIDMZ</name>
<evidence type="ECO:0000259" key="1">
    <source>
        <dbReference type="Pfam" id="PF04248"/>
    </source>
</evidence>
<evidence type="ECO:0000313" key="3">
    <source>
        <dbReference type="Proteomes" id="UP000054321"/>
    </source>
</evidence>
<dbReference type="HOGENOM" id="CLU_059611_1_1_1"/>